<comment type="caution">
    <text evidence="2">The sequence shown here is derived from an EMBL/GenBank/DDBJ whole genome shotgun (WGS) entry which is preliminary data.</text>
</comment>
<dbReference type="InterPro" id="IPR004143">
    <property type="entry name" value="BPL_LPL_catalytic"/>
</dbReference>
<sequence length="248" mass="26057">MPFDLIDFDATDAAANPLDAEQALLAHAAAGRAVAHLWEAPVSLVVPRSYQRYASLDAARAEFARRGCPVFLRLSGGGLVPQGPGILNLSLAFPLTSTIGMMADAVYLHLCAILAGALRELGVETHWQAVEGSFCDGRFNLAWGPADDARKIAGTAQYWRRVPDSPGDPRYAVLAHAVLLVDADPLEINQRANDFETLIGSGRHYEADKVVSVAQALALQGADIGAALPARVAKALAKAVAAASPPAS</sequence>
<reference evidence="2" key="1">
    <citation type="submission" date="2016-01" db="EMBL/GenBank/DDBJ databases">
        <authorList>
            <person name="Peeters C."/>
        </authorList>
    </citation>
    <scope>NUCLEOTIDE SEQUENCE [LARGE SCALE GENOMIC DNA]</scope>
    <source>
        <strain evidence="2">LMG 22940</strain>
    </source>
</reference>
<dbReference type="RefSeq" id="WP_087648981.1">
    <property type="nucleotide sequence ID" value="NZ_FCON02000149.1"/>
</dbReference>
<dbReference type="AlphaFoldDB" id="A0A158KS38"/>
<organism evidence="2 3">
    <name type="scientific">Caballeronia choica</name>
    <dbReference type="NCBI Taxonomy" id="326476"/>
    <lineage>
        <taxon>Bacteria</taxon>
        <taxon>Pseudomonadati</taxon>
        <taxon>Pseudomonadota</taxon>
        <taxon>Betaproteobacteria</taxon>
        <taxon>Burkholderiales</taxon>
        <taxon>Burkholderiaceae</taxon>
        <taxon>Caballeronia</taxon>
    </lineage>
</organism>
<dbReference type="PROSITE" id="PS51733">
    <property type="entry name" value="BPL_LPL_CATALYTIC"/>
    <property type="match status" value="1"/>
</dbReference>
<name>A0A158KS38_9BURK</name>
<keyword evidence="3" id="KW-1185">Reference proteome</keyword>
<protein>
    <recommendedName>
        <fullName evidence="1">BPL/LPL catalytic domain-containing protein</fullName>
    </recommendedName>
</protein>
<proteinExistence type="predicted"/>
<feature type="domain" description="BPL/LPL catalytic" evidence="1">
    <location>
        <begin position="29"/>
        <end position="232"/>
    </location>
</feature>
<dbReference type="OrthoDB" id="7364083at2"/>
<dbReference type="EMBL" id="FCON02000149">
    <property type="protein sequence ID" value="SAL83986.1"/>
    <property type="molecule type" value="Genomic_DNA"/>
</dbReference>
<dbReference type="PANTHER" id="PTHR43679:SF2">
    <property type="entry name" value="OCTANOYL-[GCVH]:PROTEIN N-OCTANOYLTRANSFERASE"/>
    <property type="match status" value="1"/>
</dbReference>
<evidence type="ECO:0000313" key="3">
    <source>
        <dbReference type="Proteomes" id="UP000054770"/>
    </source>
</evidence>
<evidence type="ECO:0000313" key="2">
    <source>
        <dbReference type="EMBL" id="SAL83986.1"/>
    </source>
</evidence>
<dbReference type="PANTHER" id="PTHR43679">
    <property type="entry name" value="OCTANOYLTRANSFERASE LIPM-RELATED"/>
    <property type="match status" value="1"/>
</dbReference>
<dbReference type="Pfam" id="PF21948">
    <property type="entry name" value="LplA-B_cat"/>
    <property type="match status" value="1"/>
</dbReference>
<dbReference type="Proteomes" id="UP000054770">
    <property type="component" value="Unassembled WGS sequence"/>
</dbReference>
<dbReference type="SUPFAM" id="SSF55681">
    <property type="entry name" value="Class II aaRS and biotin synthetases"/>
    <property type="match status" value="1"/>
</dbReference>
<dbReference type="InterPro" id="IPR045864">
    <property type="entry name" value="aa-tRNA-synth_II/BPL/LPL"/>
</dbReference>
<dbReference type="InterPro" id="IPR050664">
    <property type="entry name" value="Octanoyltrans_LipM/LipL"/>
</dbReference>
<dbReference type="Gene3D" id="3.30.930.10">
    <property type="entry name" value="Bira Bifunctional Protein, Domain 2"/>
    <property type="match status" value="1"/>
</dbReference>
<accession>A0A158KS38</accession>
<evidence type="ECO:0000259" key="1">
    <source>
        <dbReference type="PROSITE" id="PS51733"/>
    </source>
</evidence>
<gene>
    <name evidence="2" type="ORF">AWB68_07122</name>
</gene>